<dbReference type="EMBL" id="VZCW01000390">
    <property type="protein sequence ID" value="MQN14185.1"/>
    <property type="molecule type" value="Genomic_DNA"/>
</dbReference>
<feature type="chain" id="PRO_5041714331" description="Lipoprotein" evidence="1">
    <location>
        <begin position="21"/>
        <end position="177"/>
    </location>
</feature>
<dbReference type="Proteomes" id="UP000442105">
    <property type="component" value="Unassembled WGS sequence"/>
</dbReference>
<evidence type="ECO:0008006" key="4">
    <source>
        <dbReference type="Google" id="ProtNLM"/>
    </source>
</evidence>
<evidence type="ECO:0000256" key="1">
    <source>
        <dbReference type="SAM" id="SignalP"/>
    </source>
</evidence>
<gene>
    <name evidence="2" type="ORF">F7D95_15615</name>
</gene>
<organism evidence="2 3">
    <name type="scientific">Segatella copri</name>
    <dbReference type="NCBI Taxonomy" id="165179"/>
    <lineage>
        <taxon>Bacteria</taxon>
        <taxon>Pseudomonadati</taxon>
        <taxon>Bacteroidota</taxon>
        <taxon>Bacteroidia</taxon>
        <taxon>Bacteroidales</taxon>
        <taxon>Prevotellaceae</taxon>
        <taxon>Segatella</taxon>
    </lineage>
</organism>
<comment type="caution">
    <text evidence="2">The sequence shown here is derived from an EMBL/GenBank/DDBJ whole genome shotgun (WGS) entry which is preliminary data.</text>
</comment>
<keyword evidence="1" id="KW-0732">Signal</keyword>
<dbReference type="RefSeq" id="WP_153129526.1">
    <property type="nucleotide sequence ID" value="NZ_VZCW01000390.1"/>
</dbReference>
<sequence>MKKAILLMTMLMLLCCNISAQMHLTFMGIPITGTRQAMVTKLKAKGFSEKTQENEVGVELKGKYLGKDVWLRIYNSNISKTVYLIDIFFKKGHFMDLYEQYLCLREKFNGIYGTPTEILDESFEETLEFGQLPMCATYYKSSKGLISLEISEDKHCVEISFQDKHNAEIMRKEKTQK</sequence>
<feature type="signal peptide" evidence="1">
    <location>
        <begin position="1"/>
        <end position="20"/>
    </location>
</feature>
<name>A0AA90UI29_9BACT</name>
<dbReference type="AlphaFoldDB" id="A0AA90UI29"/>
<protein>
    <recommendedName>
        <fullName evidence="4">Lipoprotein</fullName>
    </recommendedName>
</protein>
<reference evidence="3" key="1">
    <citation type="submission" date="2019-09" db="EMBL/GenBank/DDBJ databases">
        <title>Distinct polysaccharide growth profiles of human intestinal Prevotella copri isolates.</title>
        <authorList>
            <person name="Fehlner-Peach H."/>
            <person name="Magnabosco C."/>
            <person name="Raghavan V."/>
            <person name="Scher J.U."/>
            <person name="Tett A."/>
            <person name="Cox L.M."/>
            <person name="Gottsegen C."/>
            <person name="Watters A."/>
            <person name="Wiltshire- Gordon J.D."/>
            <person name="Segata N."/>
            <person name="Bonneau R."/>
            <person name="Littman D.R."/>
        </authorList>
    </citation>
    <scope>NUCLEOTIDE SEQUENCE [LARGE SCALE GENOMIC DNA]</scope>
    <source>
        <strain evidence="3">iAQ1179</strain>
    </source>
</reference>
<evidence type="ECO:0000313" key="2">
    <source>
        <dbReference type="EMBL" id="MQN14185.1"/>
    </source>
</evidence>
<proteinExistence type="predicted"/>
<accession>A0AA90UI29</accession>
<evidence type="ECO:0000313" key="3">
    <source>
        <dbReference type="Proteomes" id="UP000442105"/>
    </source>
</evidence>